<sequence>MDVTVKEKIKLLVQEAVEAYLNENKQRAEKRPIGILLGYETGNLTGVLEAVTILSERYEVTLLLSRKYLAETDAFSGYSILPLEGLEREDVNGLLNELGAIVLPVASYQLLAKLALTIDDDPISSLVLQFQMLGKPVIVVKDEVEFNVYQQISAPHAVQNRVDGYIRQIQADQVKWVPLSSLVRTVKEQLQAWDEKQPLILAKHIEKASQEGLEELHLPKKSKLTPVAKDLAREFKIQLKKQDS</sequence>
<dbReference type="EMBL" id="JAFBED010000001">
    <property type="protein sequence ID" value="MBM7618788.1"/>
    <property type="molecule type" value="Genomic_DNA"/>
</dbReference>
<organism evidence="1 2">
    <name type="scientific">Sutcliffiella tianshenii</name>
    <dbReference type="NCBI Taxonomy" id="1463404"/>
    <lineage>
        <taxon>Bacteria</taxon>
        <taxon>Bacillati</taxon>
        <taxon>Bacillota</taxon>
        <taxon>Bacilli</taxon>
        <taxon>Bacillales</taxon>
        <taxon>Bacillaceae</taxon>
        <taxon>Sutcliffiella</taxon>
    </lineage>
</organism>
<evidence type="ECO:0000313" key="2">
    <source>
        <dbReference type="Proteomes" id="UP000737402"/>
    </source>
</evidence>
<dbReference type="Gene3D" id="3.40.50.1950">
    <property type="entry name" value="Flavin prenyltransferase-like"/>
    <property type="match status" value="1"/>
</dbReference>
<protein>
    <recommendedName>
        <fullName evidence="3">Flavoprotein</fullName>
    </recommendedName>
</protein>
<name>A0ABS2NW84_9BACI</name>
<dbReference type="InterPro" id="IPR036551">
    <property type="entry name" value="Flavin_trans-like"/>
</dbReference>
<evidence type="ECO:0008006" key="3">
    <source>
        <dbReference type="Google" id="ProtNLM"/>
    </source>
</evidence>
<evidence type="ECO:0000313" key="1">
    <source>
        <dbReference type="EMBL" id="MBM7618788.1"/>
    </source>
</evidence>
<keyword evidence="2" id="KW-1185">Reference proteome</keyword>
<comment type="caution">
    <text evidence="1">The sequence shown here is derived from an EMBL/GenBank/DDBJ whole genome shotgun (WGS) entry which is preliminary data.</text>
</comment>
<accession>A0ABS2NW84</accession>
<dbReference type="Proteomes" id="UP000737402">
    <property type="component" value="Unassembled WGS sequence"/>
</dbReference>
<proteinExistence type="predicted"/>
<gene>
    <name evidence="1" type="ORF">JOC95_000630</name>
</gene>
<reference evidence="1 2" key="1">
    <citation type="submission" date="2021-01" db="EMBL/GenBank/DDBJ databases">
        <title>Genomic Encyclopedia of Type Strains, Phase IV (KMG-IV): sequencing the most valuable type-strain genomes for metagenomic binning, comparative biology and taxonomic classification.</title>
        <authorList>
            <person name="Goeker M."/>
        </authorList>
    </citation>
    <scope>NUCLEOTIDE SEQUENCE [LARGE SCALE GENOMIC DNA]</scope>
    <source>
        <strain evidence="1 2">DSM 25879</strain>
    </source>
</reference>